<keyword evidence="2" id="KW-1185">Reference proteome</keyword>
<comment type="caution">
    <text evidence="1">The sequence shown here is derived from an EMBL/GenBank/DDBJ whole genome shotgun (WGS) entry which is preliminary data.</text>
</comment>
<dbReference type="Proteomes" id="UP001060170">
    <property type="component" value="Chromosome 5"/>
</dbReference>
<proteinExistence type="predicted"/>
<name>A0ACC0EJR5_9BASI</name>
<sequence>MQYSASSTYQGLWVTISNSPVHFP</sequence>
<organism evidence="1 2">
    <name type="scientific">Puccinia striiformis f. sp. tritici</name>
    <dbReference type="NCBI Taxonomy" id="168172"/>
    <lineage>
        <taxon>Eukaryota</taxon>
        <taxon>Fungi</taxon>
        <taxon>Dikarya</taxon>
        <taxon>Basidiomycota</taxon>
        <taxon>Pucciniomycotina</taxon>
        <taxon>Pucciniomycetes</taxon>
        <taxon>Pucciniales</taxon>
        <taxon>Pucciniaceae</taxon>
        <taxon>Puccinia</taxon>
    </lineage>
</organism>
<evidence type="ECO:0000313" key="1">
    <source>
        <dbReference type="EMBL" id="KAI7954858.1"/>
    </source>
</evidence>
<reference evidence="2" key="1">
    <citation type="journal article" date="2018" name="BMC Genomics">
        <title>Genomic insights into host adaptation between the wheat stripe rust pathogen (Puccinia striiformis f. sp. tritici) and the barley stripe rust pathogen (Puccinia striiformis f. sp. hordei).</title>
        <authorList>
            <person name="Xia C."/>
            <person name="Wang M."/>
            <person name="Yin C."/>
            <person name="Cornejo O.E."/>
            <person name="Hulbert S.H."/>
            <person name="Chen X."/>
        </authorList>
    </citation>
    <scope>NUCLEOTIDE SEQUENCE [LARGE SCALE GENOMIC DNA]</scope>
    <source>
        <strain evidence="2">93-210</strain>
    </source>
</reference>
<gene>
    <name evidence="1" type="ORF">MJO28_005258</name>
</gene>
<protein>
    <submittedName>
        <fullName evidence="1">Uncharacterized protein</fullName>
    </submittedName>
</protein>
<reference evidence="1 2" key="3">
    <citation type="journal article" date="2022" name="Microbiol. Spectr.">
        <title>Folding features and dynamics of 3D genome architecture in plant fungal pathogens.</title>
        <authorList>
            <person name="Xia C."/>
        </authorList>
    </citation>
    <scope>NUCLEOTIDE SEQUENCE [LARGE SCALE GENOMIC DNA]</scope>
    <source>
        <strain evidence="1 2">93-210</strain>
    </source>
</reference>
<accession>A0ACC0EJR5</accession>
<reference evidence="2" key="2">
    <citation type="journal article" date="2018" name="Mol. Plant Microbe Interact.">
        <title>Genome sequence resources for the wheat stripe rust pathogen (Puccinia striiformis f. sp. tritici) and the barley stripe rust pathogen (Puccinia striiformis f. sp. hordei).</title>
        <authorList>
            <person name="Xia C."/>
            <person name="Wang M."/>
            <person name="Yin C."/>
            <person name="Cornejo O.E."/>
            <person name="Hulbert S.H."/>
            <person name="Chen X."/>
        </authorList>
    </citation>
    <scope>NUCLEOTIDE SEQUENCE [LARGE SCALE GENOMIC DNA]</scope>
    <source>
        <strain evidence="2">93-210</strain>
    </source>
</reference>
<evidence type="ECO:0000313" key="2">
    <source>
        <dbReference type="Proteomes" id="UP001060170"/>
    </source>
</evidence>
<dbReference type="EMBL" id="CM045869">
    <property type="protein sequence ID" value="KAI7954858.1"/>
    <property type="molecule type" value="Genomic_DNA"/>
</dbReference>